<evidence type="ECO:0000313" key="2">
    <source>
        <dbReference type="EMBL" id="APD73690.1"/>
    </source>
</evidence>
<evidence type="ECO:0000256" key="1">
    <source>
        <dbReference type="SAM" id="SignalP"/>
    </source>
</evidence>
<feature type="signal peptide" evidence="1">
    <location>
        <begin position="1"/>
        <end position="24"/>
    </location>
</feature>
<accession>A0A1J0R7F2</accession>
<feature type="chain" id="PRO_5012678523" evidence="1">
    <location>
        <begin position="25"/>
        <end position="316"/>
    </location>
</feature>
<organism evidence="2">
    <name type="scientific">Trypanosoma brucei</name>
    <dbReference type="NCBI Taxonomy" id="5691"/>
    <lineage>
        <taxon>Eukaryota</taxon>
        <taxon>Discoba</taxon>
        <taxon>Euglenozoa</taxon>
        <taxon>Kinetoplastea</taxon>
        <taxon>Metakinetoplastina</taxon>
        <taxon>Trypanosomatida</taxon>
        <taxon>Trypanosomatidae</taxon>
        <taxon>Trypanosoma</taxon>
    </lineage>
</organism>
<keyword evidence="1" id="KW-0732">Signal</keyword>
<dbReference type="AlphaFoldDB" id="A0A1J0R7F2"/>
<proteinExistence type="predicted"/>
<dbReference type="EMBL" id="KX699734">
    <property type="protein sequence ID" value="APD73690.1"/>
    <property type="molecule type" value="Genomic_DNA"/>
</dbReference>
<name>A0A1J0R7F2_9TRYP</name>
<reference evidence="2" key="1">
    <citation type="submission" date="2016-08" db="EMBL/GenBank/DDBJ databases">
        <title>VSG repertoire of Trypanosoma brucei EATRO 1125.</title>
        <authorList>
            <person name="Cross G.A."/>
        </authorList>
    </citation>
    <scope>NUCLEOTIDE SEQUENCE</scope>
    <source>
        <strain evidence="2">EATRO 1125</strain>
    </source>
</reference>
<protein>
    <submittedName>
        <fullName evidence="2">Variant surface glycoprotein 1125.1497</fullName>
    </submittedName>
</protein>
<sequence>MPQQHCAKAAIVATIVLAAQSSSGAPEAAETEALAAVTDICTEIELLEQISAEIKQRTEHYDATHNQLIADYKLLNLAAEKYYGAHQHNSYAILAAAATDLLDTYKNSNAATLTLYRATLDTIDSRAAQMKLFQRLKPTNRTTATAAEPGTDQTFFLNNGWSTVAKCTATFSAEDAPARKCNTADTKTTISKIRGVLDKLENIKLTPAAELKAPDLKAEAQAVGTSASNFQVGGGGKFCQTTGTDKVSATSNGLALRSIKLATALKEPQDTAIKQAANSGQCTKGAPDETQLVTTEREVAEALCKIQERSYDRQRR</sequence>